<evidence type="ECO:0000313" key="2">
    <source>
        <dbReference type="EMBL" id="MBA2894968.1"/>
    </source>
</evidence>
<keyword evidence="1" id="KW-0812">Transmembrane</keyword>
<sequence length="232" mass="25146">MYGTRHIVASVITLSVLSCAAAIAIDRSILPDAESGMLWLGIILLILVPGAWLVRGLLHRAAGSAPPSEWRVSVRIGVNQAARVPFLEMVPVGEPESSRWQRVMWAPAFAEIPPGTVLTARVGGPRPFRRAVVELPDGTRLAPAGKLRRRMYTGFAIEPYVLRRPKGFPLPHHLYVVIPAGLCVVSAFLLEGDLLAATILPLLLFGYLIHLWGWYGGLPIGVLGKAAPDSEE</sequence>
<dbReference type="PROSITE" id="PS51257">
    <property type="entry name" value="PROKAR_LIPOPROTEIN"/>
    <property type="match status" value="1"/>
</dbReference>
<protein>
    <submittedName>
        <fullName evidence="2">Uncharacterized protein</fullName>
    </submittedName>
</protein>
<evidence type="ECO:0000256" key="1">
    <source>
        <dbReference type="SAM" id="Phobius"/>
    </source>
</evidence>
<name>A0A7W0HTB9_9ACTN</name>
<evidence type="ECO:0000313" key="3">
    <source>
        <dbReference type="Proteomes" id="UP000530928"/>
    </source>
</evidence>
<feature type="transmembrane region" description="Helical" evidence="1">
    <location>
        <begin position="37"/>
        <end position="58"/>
    </location>
</feature>
<gene>
    <name evidence="2" type="ORF">HNR30_006340</name>
</gene>
<organism evidence="2 3">
    <name type="scientific">Nonomuraea soli</name>
    <dbReference type="NCBI Taxonomy" id="1032476"/>
    <lineage>
        <taxon>Bacteria</taxon>
        <taxon>Bacillati</taxon>
        <taxon>Actinomycetota</taxon>
        <taxon>Actinomycetes</taxon>
        <taxon>Streptosporangiales</taxon>
        <taxon>Streptosporangiaceae</taxon>
        <taxon>Nonomuraea</taxon>
    </lineage>
</organism>
<keyword evidence="1" id="KW-1133">Transmembrane helix</keyword>
<dbReference type="Proteomes" id="UP000530928">
    <property type="component" value="Unassembled WGS sequence"/>
</dbReference>
<dbReference type="RefSeq" id="WP_181613672.1">
    <property type="nucleotide sequence ID" value="NZ_BAABAM010000004.1"/>
</dbReference>
<comment type="caution">
    <text evidence="2">The sequence shown here is derived from an EMBL/GenBank/DDBJ whole genome shotgun (WGS) entry which is preliminary data.</text>
</comment>
<dbReference type="EMBL" id="JACDUR010000006">
    <property type="protein sequence ID" value="MBA2894968.1"/>
    <property type="molecule type" value="Genomic_DNA"/>
</dbReference>
<keyword evidence="1" id="KW-0472">Membrane</keyword>
<accession>A0A7W0HTB9</accession>
<reference evidence="2 3" key="1">
    <citation type="submission" date="2020-07" db="EMBL/GenBank/DDBJ databases">
        <title>Genomic Encyclopedia of Type Strains, Phase IV (KMG-IV): sequencing the most valuable type-strain genomes for metagenomic binning, comparative biology and taxonomic classification.</title>
        <authorList>
            <person name="Goeker M."/>
        </authorList>
    </citation>
    <scope>NUCLEOTIDE SEQUENCE [LARGE SCALE GENOMIC DNA]</scope>
    <source>
        <strain evidence="2 3">DSM 45533</strain>
    </source>
</reference>
<proteinExistence type="predicted"/>
<dbReference type="AlphaFoldDB" id="A0A7W0HTB9"/>
<keyword evidence="3" id="KW-1185">Reference proteome</keyword>
<feature type="transmembrane region" description="Helical" evidence="1">
    <location>
        <begin position="196"/>
        <end position="215"/>
    </location>
</feature>
<feature type="transmembrane region" description="Helical" evidence="1">
    <location>
        <begin position="173"/>
        <end position="190"/>
    </location>
</feature>